<comment type="caution">
    <text evidence="2">The sequence shown here is derived from an EMBL/GenBank/DDBJ whole genome shotgun (WGS) entry which is preliminary data.</text>
</comment>
<dbReference type="OrthoDB" id="4542577at2"/>
<protein>
    <submittedName>
        <fullName evidence="2">Uncharacterized protein</fullName>
    </submittedName>
</protein>
<keyword evidence="3" id="KW-1185">Reference proteome</keyword>
<evidence type="ECO:0000313" key="3">
    <source>
        <dbReference type="Proteomes" id="UP000306985"/>
    </source>
</evidence>
<dbReference type="Proteomes" id="UP000306985">
    <property type="component" value="Unassembled WGS sequence"/>
</dbReference>
<feature type="region of interest" description="Disordered" evidence="1">
    <location>
        <begin position="169"/>
        <end position="203"/>
    </location>
</feature>
<dbReference type="RefSeq" id="WP_137451443.1">
    <property type="nucleotide sequence ID" value="NZ_SZZH01000006.1"/>
</dbReference>
<reference evidence="2 3" key="1">
    <citation type="submission" date="2019-05" db="EMBL/GenBank/DDBJ databases">
        <title>Nakamurella sp. N5BH11, whole genome shotgun sequence.</title>
        <authorList>
            <person name="Tuo L."/>
        </authorList>
    </citation>
    <scope>NUCLEOTIDE SEQUENCE [LARGE SCALE GENOMIC DNA]</scope>
    <source>
        <strain evidence="2 3">N5BH11</strain>
    </source>
</reference>
<accession>A0A4U6QAP0</accession>
<dbReference type="EMBL" id="SZZH01000006">
    <property type="protein sequence ID" value="TKV57057.1"/>
    <property type="molecule type" value="Genomic_DNA"/>
</dbReference>
<sequence>MTTTDGTHPTTRRIRPLMRRVSADHVQLARPPAPLPVQGSSSGWIVRRDQALVALTAVGLTAPAVSALTVGCVRLGTGEVLVHVPGESVDVRVPGCPDGRAVCGACAVHRWVRALELTVQHTDPWVIPAILARAPALTASAEHDCLPGRSVDPAVVPLMLLPPIDQWGPVPSRASTRSPAGAGRAVPSAIDRRVRPGQSFPGP</sequence>
<evidence type="ECO:0000256" key="1">
    <source>
        <dbReference type="SAM" id="MobiDB-lite"/>
    </source>
</evidence>
<dbReference type="AlphaFoldDB" id="A0A4U6QAP0"/>
<name>A0A4U6QAP0_9ACTN</name>
<gene>
    <name evidence="2" type="ORF">FDO65_19805</name>
</gene>
<organism evidence="2 3">
    <name type="scientific">Nakamurella flava</name>
    <dbReference type="NCBI Taxonomy" id="2576308"/>
    <lineage>
        <taxon>Bacteria</taxon>
        <taxon>Bacillati</taxon>
        <taxon>Actinomycetota</taxon>
        <taxon>Actinomycetes</taxon>
        <taxon>Nakamurellales</taxon>
        <taxon>Nakamurellaceae</taxon>
        <taxon>Nakamurella</taxon>
    </lineage>
</organism>
<evidence type="ECO:0000313" key="2">
    <source>
        <dbReference type="EMBL" id="TKV57057.1"/>
    </source>
</evidence>
<proteinExistence type="predicted"/>